<dbReference type="SUPFAM" id="SSF53474">
    <property type="entry name" value="alpha/beta-Hydrolases"/>
    <property type="match status" value="1"/>
</dbReference>
<gene>
    <name evidence="2" type="ORF">CARN2_0311</name>
</gene>
<name>E6PW26_9ZZZZ</name>
<sequence length="150" mass="16237">MHQADSPLATEFITRQALPESPCIEFRRVRTQRAADTTETPCIVFLHEGLGSVAAWRDFPDQLCAASGLDGLVYSRPGYGRSTPRAPGEHWDARYLHRQALEVLPALLAALGIHRPWLFGHSGATIALLHAAAFPEAVAGCGVSPLDDRG</sequence>
<reference evidence="2" key="1">
    <citation type="submission" date="2009-10" db="EMBL/GenBank/DDBJ databases">
        <title>Diversity of trophic interactions inside an arsenic-rich microbial ecosystem.</title>
        <authorList>
            <person name="Bertin P.N."/>
            <person name="Heinrich-Salmeron A."/>
            <person name="Pelletier E."/>
            <person name="Goulhen-Chollet F."/>
            <person name="Arsene-Ploetze F."/>
            <person name="Gallien S."/>
            <person name="Calteau A."/>
            <person name="Vallenet D."/>
            <person name="Casiot C."/>
            <person name="Chane-Woon-Ming B."/>
            <person name="Giloteaux L."/>
            <person name="Barakat M."/>
            <person name="Bonnefoy V."/>
            <person name="Bruneel O."/>
            <person name="Chandler M."/>
            <person name="Cleiss J."/>
            <person name="Duran R."/>
            <person name="Elbaz-Poulichet F."/>
            <person name="Fonknechten N."/>
            <person name="Lauga B."/>
            <person name="Mornico D."/>
            <person name="Ortet P."/>
            <person name="Schaeffer C."/>
            <person name="Siguier P."/>
            <person name="Alexander Thil Smith A."/>
            <person name="Van Dorsselaer A."/>
            <person name="Weissenbach J."/>
            <person name="Medigue C."/>
            <person name="Le Paslier D."/>
        </authorList>
    </citation>
    <scope>NUCLEOTIDE SEQUENCE</scope>
</reference>
<organism evidence="2">
    <name type="scientific">mine drainage metagenome</name>
    <dbReference type="NCBI Taxonomy" id="410659"/>
    <lineage>
        <taxon>unclassified sequences</taxon>
        <taxon>metagenomes</taxon>
        <taxon>ecological metagenomes</taxon>
    </lineage>
</organism>
<feature type="domain" description="AB hydrolase-1" evidence="1">
    <location>
        <begin position="42"/>
        <end position="141"/>
    </location>
</feature>
<dbReference type="EMBL" id="CABM01000068">
    <property type="protein sequence ID" value="CBH99133.1"/>
    <property type="molecule type" value="Genomic_DNA"/>
</dbReference>
<evidence type="ECO:0000259" key="1">
    <source>
        <dbReference type="Pfam" id="PF00561"/>
    </source>
</evidence>
<dbReference type="InterPro" id="IPR000073">
    <property type="entry name" value="AB_hydrolase_1"/>
</dbReference>
<protein>
    <recommendedName>
        <fullName evidence="1">AB hydrolase-1 domain-containing protein</fullName>
    </recommendedName>
</protein>
<dbReference type="Pfam" id="PF00561">
    <property type="entry name" value="Abhydrolase_1"/>
    <property type="match status" value="1"/>
</dbReference>
<accession>E6PW26</accession>
<evidence type="ECO:0000313" key="2">
    <source>
        <dbReference type="EMBL" id="CBH99133.1"/>
    </source>
</evidence>
<comment type="caution">
    <text evidence="2">The sequence shown here is derived from an EMBL/GenBank/DDBJ whole genome shotgun (WGS) entry which is preliminary data.</text>
</comment>
<dbReference type="AlphaFoldDB" id="E6PW26"/>
<proteinExistence type="predicted"/>
<dbReference type="InterPro" id="IPR029058">
    <property type="entry name" value="AB_hydrolase_fold"/>
</dbReference>
<dbReference type="Gene3D" id="3.40.50.1820">
    <property type="entry name" value="alpha/beta hydrolase"/>
    <property type="match status" value="1"/>
</dbReference>